<dbReference type="AlphaFoldDB" id="A0A5C5FVL1"/>
<dbReference type="Proteomes" id="UP000311382">
    <property type="component" value="Unassembled WGS sequence"/>
</dbReference>
<proteinExistence type="predicted"/>
<feature type="compositionally biased region" description="Basic and acidic residues" evidence="1">
    <location>
        <begin position="64"/>
        <end position="73"/>
    </location>
</feature>
<gene>
    <name evidence="2" type="ORF">DMC30DRAFT_237588</name>
</gene>
<feature type="region of interest" description="Disordered" evidence="1">
    <location>
        <begin position="64"/>
        <end position="98"/>
    </location>
</feature>
<name>A0A5C5FVL1_9BASI</name>
<evidence type="ECO:0000313" key="3">
    <source>
        <dbReference type="Proteomes" id="UP000311382"/>
    </source>
</evidence>
<keyword evidence="3" id="KW-1185">Reference proteome</keyword>
<evidence type="ECO:0000256" key="1">
    <source>
        <dbReference type="SAM" id="MobiDB-lite"/>
    </source>
</evidence>
<dbReference type="EMBL" id="SOZI01000059">
    <property type="protein sequence ID" value="TNY20735.1"/>
    <property type="molecule type" value="Genomic_DNA"/>
</dbReference>
<sequence length="276" mass="30476">MGFTVANFRHWPRGRVPATDLCCGGDLAPPLTEAPQRGIRQDAVQAAAAGRQYSFTTTSQELNAVREHEERVRAAQKTQVTLSRRKTKSGEGHPCNAQCRPASSSSVYALPLIYANLHTRGKRVSARPQVTGRVCAVPQPPPGEGEGGSEKKGKSVCPLDCPSLRNLERRAAFGTGLRCSSSRRRRHGGAGRATGWGWEWHERERGGRAHVLRFRRGRKRRASSERRPDVARPKTVLDDDDVGESVRQQREARSATLSLHHWLRVLVASLRKSEGG</sequence>
<reference evidence="2 3" key="1">
    <citation type="submission" date="2019-03" db="EMBL/GenBank/DDBJ databases">
        <title>Rhodosporidium diobovatum UCD-FST 08-225 genome sequencing, assembly, and annotation.</title>
        <authorList>
            <person name="Fakankun I.U."/>
            <person name="Fristensky B."/>
            <person name="Levin D.B."/>
        </authorList>
    </citation>
    <scope>NUCLEOTIDE SEQUENCE [LARGE SCALE GENOMIC DNA]</scope>
    <source>
        <strain evidence="2 3">UCD-FST 08-225</strain>
    </source>
</reference>
<organism evidence="2 3">
    <name type="scientific">Rhodotorula diobovata</name>
    <dbReference type="NCBI Taxonomy" id="5288"/>
    <lineage>
        <taxon>Eukaryota</taxon>
        <taxon>Fungi</taxon>
        <taxon>Dikarya</taxon>
        <taxon>Basidiomycota</taxon>
        <taxon>Pucciniomycotina</taxon>
        <taxon>Microbotryomycetes</taxon>
        <taxon>Sporidiobolales</taxon>
        <taxon>Sporidiobolaceae</taxon>
        <taxon>Rhodotorula</taxon>
    </lineage>
</organism>
<feature type="region of interest" description="Disordered" evidence="1">
    <location>
        <begin position="217"/>
        <end position="249"/>
    </location>
</feature>
<evidence type="ECO:0000313" key="2">
    <source>
        <dbReference type="EMBL" id="TNY20735.1"/>
    </source>
</evidence>
<accession>A0A5C5FVL1</accession>
<feature type="region of interest" description="Disordered" evidence="1">
    <location>
        <begin position="133"/>
        <end position="156"/>
    </location>
</feature>
<feature type="compositionally biased region" description="Basic and acidic residues" evidence="1">
    <location>
        <begin position="222"/>
        <end position="237"/>
    </location>
</feature>
<protein>
    <submittedName>
        <fullName evidence="2">Uncharacterized protein</fullName>
    </submittedName>
</protein>
<comment type="caution">
    <text evidence="2">The sequence shown here is derived from an EMBL/GenBank/DDBJ whole genome shotgun (WGS) entry which is preliminary data.</text>
</comment>